<evidence type="ECO:0000313" key="2">
    <source>
        <dbReference type="Proteomes" id="UP000012164"/>
    </source>
</evidence>
<gene>
    <name evidence="1" type="ORF">LEP1GSC079_2546</name>
</gene>
<accession>A0A0F6I9K3</accession>
<reference evidence="1 2" key="1">
    <citation type="submission" date="2013-01" db="EMBL/GenBank/DDBJ databases">
        <authorList>
            <person name="Harkins D.M."/>
            <person name="Durkin A.S."/>
            <person name="Brinkac L.M."/>
            <person name="Haft D.H."/>
            <person name="Selengut J.D."/>
            <person name="Sanka R."/>
            <person name="DePew J."/>
            <person name="Purushe J."/>
            <person name="Peacock S.J."/>
            <person name="Thaipadungpanit J."/>
            <person name="Wuthiekanun V.W."/>
            <person name="Day N.P."/>
            <person name="Vinetz J.M."/>
            <person name="Sutton G.G."/>
            <person name="Nierman W.C."/>
            <person name="Fouts D.E."/>
        </authorList>
    </citation>
    <scope>NUCLEOTIDE SEQUENCE [LARGE SCALE GENOMIC DNA]</scope>
    <source>
        <strain evidence="1 2">FPW1039</strain>
    </source>
</reference>
<name>A0A0F6I9K3_LEPIR</name>
<dbReference type="EMBL" id="AKWR02000213">
    <property type="protein sequence ID" value="EMJ34728.1"/>
    <property type="molecule type" value="Genomic_DNA"/>
</dbReference>
<evidence type="ECO:0000313" key="1">
    <source>
        <dbReference type="EMBL" id="EMJ34728.1"/>
    </source>
</evidence>
<comment type="caution">
    <text evidence="1">The sequence shown here is derived from an EMBL/GenBank/DDBJ whole genome shotgun (WGS) entry which is preliminary data.</text>
</comment>
<dbReference type="AlphaFoldDB" id="A0A0F6I9K3"/>
<organism evidence="1 2">
    <name type="scientific">Leptospira interrogans str. FPW1039</name>
    <dbReference type="NCBI Taxonomy" id="1193040"/>
    <lineage>
        <taxon>Bacteria</taxon>
        <taxon>Pseudomonadati</taxon>
        <taxon>Spirochaetota</taxon>
        <taxon>Spirochaetia</taxon>
        <taxon>Leptospirales</taxon>
        <taxon>Leptospiraceae</taxon>
        <taxon>Leptospira</taxon>
    </lineage>
</organism>
<dbReference type="Proteomes" id="UP000012164">
    <property type="component" value="Unassembled WGS sequence"/>
</dbReference>
<sequence length="137" mass="16342">MEIEKRKIKFKINKDRIFECEMTLTELDDTDLVDIKFVIDNQNFHFMNHDYFSTLVEVRRKLETMNIQIYCNGAARNIYPSNMQRSMGTGRTAYQLYLGEQAKSKDIVDIFDCDNHLEFVTVDEQEKFYRDWISSLA</sequence>
<proteinExistence type="predicted"/>
<protein>
    <submittedName>
        <fullName evidence="1">Uncharacterized protein</fullName>
    </submittedName>
</protein>